<dbReference type="OrthoDB" id="9807125at2"/>
<sequence>MFTIAGAEFAKNSFIDYRQKAVNSHYNNRAAYMACNLSTLISESVASLESDTDIQTAAAYMAECGLGSLVVTENGEVIGLFTERDLLTRVVGAGKDADALNLGEVCTRNLISVSSDSSCAYAIKLMRRNRCRRLLVYRNDNLQGLVNMSEVAHALADHNSSKNILVNLVGGITLVVVLAVIGMLISHIPDMIQLADRTLK</sequence>
<name>A0A7Z1AG92_9GAMM</name>
<dbReference type="InterPro" id="IPR046342">
    <property type="entry name" value="CBS_dom_sf"/>
</dbReference>
<feature type="domain" description="CBS" evidence="4">
    <location>
        <begin position="41"/>
        <end position="97"/>
    </location>
</feature>
<proteinExistence type="predicted"/>
<organism evidence="5 6">
    <name type="scientific">Candidatus Thiodiazotropha endolucinida</name>
    <dbReference type="NCBI Taxonomy" id="1655433"/>
    <lineage>
        <taxon>Bacteria</taxon>
        <taxon>Pseudomonadati</taxon>
        <taxon>Pseudomonadota</taxon>
        <taxon>Gammaproteobacteria</taxon>
        <taxon>Chromatiales</taxon>
        <taxon>Sedimenticolaceae</taxon>
        <taxon>Candidatus Thiodiazotropha</taxon>
    </lineage>
</organism>
<dbReference type="SUPFAM" id="SSF54631">
    <property type="entry name" value="CBS-domain pair"/>
    <property type="match status" value="1"/>
</dbReference>
<dbReference type="PANTHER" id="PTHR43080:SF2">
    <property type="entry name" value="CBS DOMAIN-CONTAINING PROTEIN"/>
    <property type="match status" value="1"/>
</dbReference>
<dbReference type="PANTHER" id="PTHR43080">
    <property type="entry name" value="CBS DOMAIN-CONTAINING PROTEIN CBSX3, MITOCHONDRIAL"/>
    <property type="match status" value="1"/>
</dbReference>
<accession>A0A7Z1AG92</accession>
<evidence type="ECO:0000313" key="5">
    <source>
        <dbReference type="EMBL" id="ODJ87849.1"/>
    </source>
</evidence>
<dbReference type="Gene3D" id="3.10.580.10">
    <property type="entry name" value="CBS-domain"/>
    <property type="match status" value="1"/>
</dbReference>
<dbReference type="InterPro" id="IPR000644">
    <property type="entry name" value="CBS_dom"/>
</dbReference>
<dbReference type="SMART" id="SM00116">
    <property type="entry name" value="CBS"/>
    <property type="match status" value="2"/>
</dbReference>
<feature type="transmembrane region" description="Helical" evidence="3">
    <location>
        <begin position="164"/>
        <end position="185"/>
    </location>
</feature>
<evidence type="ECO:0000256" key="3">
    <source>
        <dbReference type="SAM" id="Phobius"/>
    </source>
</evidence>
<protein>
    <submittedName>
        <fullName evidence="5">Hypoxic response protein 1</fullName>
    </submittedName>
</protein>
<keyword evidence="3" id="KW-1133">Transmembrane helix</keyword>
<dbReference type="Proteomes" id="UP000094769">
    <property type="component" value="Unassembled WGS sequence"/>
</dbReference>
<dbReference type="RefSeq" id="WP_069124426.1">
    <property type="nucleotide sequence ID" value="NZ_MARB01000009.1"/>
</dbReference>
<keyword evidence="1 2" id="KW-0129">CBS domain</keyword>
<keyword evidence="3" id="KW-0472">Membrane</keyword>
<evidence type="ECO:0000256" key="2">
    <source>
        <dbReference type="PROSITE-ProRule" id="PRU00703"/>
    </source>
</evidence>
<dbReference type="PROSITE" id="PS51371">
    <property type="entry name" value="CBS"/>
    <property type="match status" value="2"/>
</dbReference>
<feature type="domain" description="CBS" evidence="4">
    <location>
        <begin position="106"/>
        <end position="161"/>
    </location>
</feature>
<gene>
    <name evidence="5" type="primary">hrp1_2</name>
    <name evidence="5" type="ORF">CODIS_19570</name>
</gene>
<keyword evidence="3" id="KW-0812">Transmembrane</keyword>
<keyword evidence="6" id="KW-1185">Reference proteome</keyword>
<dbReference type="EMBL" id="MARB01000009">
    <property type="protein sequence ID" value="ODJ87849.1"/>
    <property type="molecule type" value="Genomic_DNA"/>
</dbReference>
<reference evidence="5 6" key="1">
    <citation type="submission" date="2016-06" db="EMBL/GenBank/DDBJ databases">
        <title>Genome sequence of endosymbiont of Candidatus Endolucinida thiodiazotropha.</title>
        <authorList>
            <person name="Poehlein A."/>
            <person name="Koenig S."/>
            <person name="Heiden S.E."/>
            <person name="Thuermer A."/>
            <person name="Voget S."/>
            <person name="Daniel R."/>
            <person name="Markert S."/>
            <person name="Gros O."/>
            <person name="Schweder T."/>
        </authorList>
    </citation>
    <scope>NUCLEOTIDE SEQUENCE [LARGE SCALE GENOMIC DNA]</scope>
    <source>
        <strain evidence="5 6">COS</strain>
    </source>
</reference>
<evidence type="ECO:0000256" key="1">
    <source>
        <dbReference type="ARBA" id="ARBA00023122"/>
    </source>
</evidence>
<evidence type="ECO:0000313" key="6">
    <source>
        <dbReference type="Proteomes" id="UP000094769"/>
    </source>
</evidence>
<comment type="caution">
    <text evidence="5">The sequence shown here is derived from an EMBL/GenBank/DDBJ whole genome shotgun (WGS) entry which is preliminary data.</text>
</comment>
<evidence type="ECO:0000259" key="4">
    <source>
        <dbReference type="PROSITE" id="PS51371"/>
    </source>
</evidence>
<dbReference type="InterPro" id="IPR051257">
    <property type="entry name" value="Diverse_CBS-Domain"/>
</dbReference>
<dbReference type="Pfam" id="PF00571">
    <property type="entry name" value="CBS"/>
    <property type="match status" value="2"/>
</dbReference>
<dbReference type="AlphaFoldDB" id="A0A7Z1AG92"/>